<dbReference type="PANTHER" id="PTHR33238:SF11">
    <property type="entry name" value="TRANSCRIPTIONAL REGULATOR MNTR"/>
    <property type="match status" value="1"/>
</dbReference>
<evidence type="ECO:0000256" key="9">
    <source>
        <dbReference type="ARBA" id="ARBA00023159"/>
    </source>
</evidence>
<dbReference type="PANTHER" id="PTHR33238">
    <property type="entry name" value="IRON (METAL) DEPENDENT REPRESSOR, DTXR FAMILY"/>
    <property type="match status" value="1"/>
</dbReference>
<dbReference type="GO" id="GO:0046983">
    <property type="term" value="F:protein dimerization activity"/>
    <property type="evidence" value="ECO:0007669"/>
    <property type="project" value="InterPro"/>
</dbReference>
<dbReference type="InterPro" id="IPR022687">
    <property type="entry name" value="HTH_DTXR"/>
</dbReference>
<evidence type="ECO:0000256" key="1">
    <source>
        <dbReference type="ARBA" id="ARBA00004496"/>
    </source>
</evidence>
<dbReference type="GO" id="GO:0003677">
    <property type="term" value="F:DNA binding"/>
    <property type="evidence" value="ECO:0007669"/>
    <property type="project" value="UniProtKB-KW"/>
</dbReference>
<comment type="similarity">
    <text evidence="2">Belongs to the DtxR/MntR family.</text>
</comment>
<accession>A0A2W5HEK3</accession>
<dbReference type="InterPro" id="IPR036421">
    <property type="entry name" value="Fe_dep_repressor_sf"/>
</dbReference>
<reference evidence="15 16" key="1">
    <citation type="submission" date="2017-08" db="EMBL/GenBank/DDBJ databases">
        <title>Infants hospitalized years apart are colonized by the same room-sourced microbial strains.</title>
        <authorList>
            <person name="Brooks B."/>
            <person name="Olm M.R."/>
            <person name="Firek B.A."/>
            <person name="Baker R."/>
            <person name="Thomas B.C."/>
            <person name="Morowitz M.J."/>
            <person name="Banfield J.F."/>
        </authorList>
    </citation>
    <scope>NUCLEOTIDE SEQUENCE [LARGE SCALE GENOMIC DNA]</scope>
    <source>
        <strain evidence="15">S2_006_000_R2_64</strain>
    </source>
</reference>
<evidence type="ECO:0000256" key="8">
    <source>
        <dbReference type="ARBA" id="ARBA00023125"/>
    </source>
</evidence>
<evidence type="ECO:0000259" key="14">
    <source>
        <dbReference type="PROSITE" id="PS50944"/>
    </source>
</evidence>
<feature type="domain" description="HTH dtxR-type" evidence="14">
    <location>
        <begin position="28"/>
        <end position="88"/>
    </location>
</feature>
<keyword evidence="11" id="KW-0464">Manganese</keyword>
<name>A0A2W5HEK3_9BACT</name>
<keyword evidence="5" id="KW-0963">Cytoplasm</keyword>
<dbReference type="Proteomes" id="UP000249739">
    <property type="component" value="Unassembled WGS sequence"/>
</dbReference>
<dbReference type="InterPro" id="IPR036388">
    <property type="entry name" value="WH-like_DNA-bd_sf"/>
</dbReference>
<evidence type="ECO:0000256" key="4">
    <source>
        <dbReference type="ARBA" id="ARBA00022386"/>
    </source>
</evidence>
<evidence type="ECO:0000256" key="12">
    <source>
        <dbReference type="ARBA" id="ARBA00025185"/>
    </source>
</evidence>
<dbReference type="SMART" id="SM00529">
    <property type="entry name" value="HTH_DTXR"/>
    <property type="match status" value="1"/>
</dbReference>
<gene>
    <name evidence="15" type="ORF">DI586_03345</name>
</gene>
<proteinExistence type="inferred from homology"/>
<protein>
    <recommendedName>
        <fullName evidence="4">Transcriptional regulator MntR</fullName>
    </recommendedName>
    <alternativeName>
        <fullName evidence="13">Manganese transport regulator</fullName>
    </alternativeName>
</protein>
<sequence>MTSKKADPLLQLEIRAKAFERVREAHQTETAEDYVEMIADLIELQGEARVIDLAKYFGIAHATVSKIITRLNKEGYVVNRPYRSLFLTDKGKALALRCKKRHEIVYNFLRSLNIKSEIAHLDAEGIEHHVSEETLKAFARLTDQLKGK</sequence>
<dbReference type="SUPFAM" id="SSF46785">
    <property type="entry name" value="Winged helix' DNA-binding domain"/>
    <property type="match status" value="1"/>
</dbReference>
<dbReference type="Gene3D" id="1.10.60.10">
    <property type="entry name" value="Iron dependent repressor, metal binding and dimerisation domain"/>
    <property type="match status" value="1"/>
</dbReference>
<dbReference type="AlphaFoldDB" id="A0A2W5HEK3"/>
<evidence type="ECO:0000313" key="15">
    <source>
        <dbReference type="EMBL" id="PZP56546.1"/>
    </source>
</evidence>
<evidence type="ECO:0000256" key="7">
    <source>
        <dbReference type="ARBA" id="ARBA00023015"/>
    </source>
</evidence>
<dbReference type="NCBIfam" id="NF008273">
    <property type="entry name" value="PRK11050.1"/>
    <property type="match status" value="1"/>
</dbReference>
<keyword evidence="10" id="KW-0804">Transcription</keyword>
<dbReference type="EMBL" id="QFOT01000022">
    <property type="protein sequence ID" value="PZP56546.1"/>
    <property type="molecule type" value="Genomic_DNA"/>
</dbReference>
<keyword evidence="9" id="KW-0010">Activator</keyword>
<evidence type="ECO:0000256" key="2">
    <source>
        <dbReference type="ARBA" id="ARBA00007871"/>
    </source>
</evidence>
<keyword evidence="7" id="KW-0805">Transcription regulation</keyword>
<evidence type="ECO:0000256" key="5">
    <source>
        <dbReference type="ARBA" id="ARBA00022490"/>
    </source>
</evidence>
<comment type="function">
    <text evidence="12">In the presence of manganese, represses expression of mntH and mntS. Up-regulates expression of mntP.</text>
</comment>
<dbReference type="GO" id="GO:0046914">
    <property type="term" value="F:transition metal ion binding"/>
    <property type="evidence" value="ECO:0007669"/>
    <property type="project" value="InterPro"/>
</dbReference>
<organism evidence="15 16">
    <name type="scientific">Micavibrio aeruginosavorus</name>
    <dbReference type="NCBI Taxonomy" id="349221"/>
    <lineage>
        <taxon>Bacteria</taxon>
        <taxon>Pseudomonadati</taxon>
        <taxon>Bdellovibrionota</taxon>
        <taxon>Bdellovibrionia</taxon>
        <taxon>Bdellovibrionales</taxon>
        <taxon>Pseudobdellovibrionaceae</taxon>
        <taxon>Micavibrio</taxon>
    </lineage>
</organism>
<dbReference type="InterPro" id="IPR050536">
    <property type="entry name" value="DtxR_MntR_Metal-Reg"/>
</dbReference>
<evidence type="ECO:0000256" key="13">
    <source>
        <dbReference type="ARBA" id="ARBA00032593"/>
    </source>
</evidence>
<evidence type="ECO:0000256" key="10">
    <source>
        <dbReference type="ARBA" id="ARBA00023163"/>
    </source>
</evidence>
<evidence type="ECO:0000256" key="3">
    <source>
        <dbReference type="ARBA" id="ARBA00011738"/>
    </source>
</evidence>
<dbReference type="Pfam" id="PF02742">
    <property type="entry name" value="Fe_dep_repr_C"/>
    <property type="match status" value="1"/>
</dbReference>
<comment type="subunit">
    <text evidence="3">Homodimer.</text>
</comment>
<dbReference type="InterPro" id="IPR022689">
    <property type="entry name" value="Iron_dep_repressor"/>
</dbReference>
<dbReference type="SUPFAM" id="SSF47979">
    <property type="entry name" value="Iron-dependent repressor protein, dimerization domain"/>
    <property type="match status" value="1"/>
</dbReference>
<dbReference type="GO" id="GO:0003700">
    <property type="term" value="F:DNA-binding transcription factor activity"/>
    <property type="evidence" value="ECO:0007669"/>
    <property type="project" value="InterPro"/>
</dbReference>
<dbReference type="Gene3D" id="1.10.10.10">
    <property type="entry name" value="Winged helix-like DNA-binding domain superfamily/Winged helix DNA-binding domain"/>
    <property type="match status" value="1"/>
</dbReference>
<dbReference type="GO" id="GO:0005737">
    <property type="term" value="C:cytoplasm"/>
    <property type="evidence" value="ECO:0007669"/>
    <property type="project" value="UniProtKB-SubCell"/>
</dbReference>
<keyword evidence="6" id="KW-0678">Repressor</keyword>
<evidence type="ECO:0000313" key="16">
    <source>
        <dbReference type="Proteomes" id="UP000249739"/>
    </source>
</evidence>
<keyword evidence="8" id="KW-0238">DNA-binding</keyword>
<comment type="caution">
    <text evidence="15">The sequence shown here is derived from an EMBL/GenBank/DDBJ whole genome shotgun (WGS) entry which is preliminary data.</text>
</comment>
<dbReference type="InterPro" id="IPR036390">
    <property type="entry name" value="WH_DNA-bd_sf"/>
</dbReference>
<dbReference type="Pfam" id="PF01325">
    <property type="entry name" value="Fe_dep_repress"/>
    <property type="match status" value="1"/>
</dbReference>
<evidence type="ECO:0000256" key="6">
    <source>
        <dbReference type="ARBA" id="ARBA00022491"/>
    </source>
</evidence>
<dbReference type="PROSITE" id="PS50944">
    <property type="entry name" value="HTH_DTXR"/>
    <property type="match status" value="1"/>
</dbReference>
<evidence type="ECO:0000256" key="11">
    <source>
        <dbReference type="ARBA" id="ARBA00023211"/>
    </source>
</evidence>
<comment type="subcellular location">
    <subcellularLocation>
        <location evidence="1">Cytoplasm</location>
    </subcellularLocation>
</comment>
<dbReference type="InterPro" id="IPR001367">
    <property type="entry name" value="Fe_dep_repressor"/>
</dbReference>